<sequence>MKEDSKIYIAGHTGFVGSAILRNLERRGYKNVVVRTHKELDLMHQESVKKFLEEEKPDYVVLSAAKVGGIQANISNPVDFLMDNLIIEYNVIKNSFEVGIENLLFLGSSCIYPKEAPQPLKEEYLLSGYLEPTNEGYAIAKISGLKMCEYYSKQYGLNYISAMPSNLYGMRDNFDLKTSHVMAALIRRFHEAKVSGSQEISIWGSGEQYREFTYIEDLADGIIFLMEHGEKVKGFLNIGCGKDIKIKDLAYKIKDVVGFKGNIIFDKSKPDGMFRKVMDVSKINSLGWHYKVELDEGITKTYRWYLNNC</sequence>
<keyword evidence="4 9" id="KW-0521">NADP</keyword>
<dbReference type="HAMAP" id="MF_00956">
    <property type="entry name" value="GDP_fucose_synth"/>
    <property type="match status" value="1"/>
</dbReference>
<evidence type="ECO:0000256" key="8">
    <source>
        <dbReference type="ARBA" id="ARBA00051935"/>
    </source>
</evidence>
<evidence type="ECO:0000259" key="10">
    <source>
        <dbReference type="Pfam" id="PF01370"/>
    </source>
</evidence>
<keyword evidence="7 9" id="KW-0511">Multifunctional enzyme</keyword>
<comment type="pathway">
    <text evidence="1 9">Nucleotide-sugar biosynthesis; GDP-L-fucose biosynthesis via de novo pathway; GDP-L-fucose from GDP-alpha-D-mannose: step 2/2.</text>
</comment>
<dbReference type="InterPro" id="IPR028614">
    <property type="entry name" value="GDP_fucose/colitose_synth"/>
</dbReference>
<feature type="binding site" evidence="9">
    <location>
        <begin position="106"/>
        <end position="109"/>
    </location>
    <ligand>
        <name>NADP(+)</name>
        <dbReference type="ChEBI" id="CHEBI:58349"/>
    </ligand>
</feature>
<comment type="catalytic activity">
    <reaction evidence="8 9">
        <text>GDP-beta-L-fucose + NADP(+) = GDP-4-dehydro-alpha-D-rhamnose + NADPH + H(+)</text>
        <dbReference type="Rhea" id="RHEA:18885"/>
        <dbReference type="ChEBI" id="CHEBI:15378"/>
        <dbReference type="ChEBI" id="CHEBI:57273"/>
        <dbReference type="ChEBI" id="CHEBI:57783"/>
        <dbReference type="ChEBI" id="CHEBI:57964"/>
        <dbReference type="ChEBI" id="CHEBI:58349"/>
        <dbReference type="EC" id="1.1.1.271"/>
    </reaction>
</comment>
<gene>
    <name evidence="9" type="primary">fcl</name>
    <name evidence="11" type="ordered locus">CA_C2179</name>
</gene>
<comment type="function">
    <text evidence="9">Catalyzes the two-step NADP-dependent conversion of GDP-4-dehydro-6-deoxy-D-mannose to GDP-fucose, involving an epimerase and a reductase reaction.</text>
</comment>
<name>Q97H34_CLOAB</name>
<keyword evidence="12" id="KW-1185">Reference proteome</keyword>
<dbReference type="GO" id="GO:0042351">
    <property type="term" value="P:'de novo' GDP-L-fucose biosynthetic process"/>
    <property type="evidence" value="ECO:0007669"/>
    <property type="project" value="UniProtKB-UniRule"/>
</dbReference>
<reference evidence="11 12" key="1">
    <citation type="journal article" date="2001" name="J. Bacteriol.">
        <title>Genome sequence and comparative analysis of the solvent-producing bacterium Clostridium acetobutylicum.</title>
        <authorList>
            <person name="Nolling J."/>
            <person name="Breton G."/>
            <person name="Omelchenko M.V."/>
            <person name="Makarova K.S."/>
            <person name="Zeng Q."/>
            <person name="Gibson R."/>
            <person name="Lee H.M."/>
            <person name="Dubois J."/>
            <person name="Qiu D."/>
            <person name="Hitti J."/>
            <person name="Wolf Y.I."/>
            <person name="Tatusov R.L."/>
            <person name="Sabathe F."/>
            <person name="Doucette-Stamm L."/>
            <person name="Soucaille P."/>
            <person name="Daly M.J."/>
            <person name="Bennett G.N."/>
            <person name="Koonin E.V."/>
            <person name="Smith D.R."/>
        </authorList>
    </citation>
    <scope>NUCLEOTIDE SEQUENCE [LARGE SCALE GENOMIC DNA]</scope>
    <source>
        <strain evidence="12">ATCC 824 / DSM 792 / JCM 1419 / LMG 5710 / VKM B-1787</strain>
    </source>
</reference>
<accession>Q97H34</accession>
<evidence type="ECO:0000256" key="5">
    <source>
        <dbReference type="ARBA" id="ARBA00023002"/>
    </source>
</evidence>
<dbReference type="KEGG" id="cac:CA_C2179"/>
<keyword evidence="5 9" id="KW-0560">Oxidoreductase</keyword>
<dbReference type="InterPro" id="IPR036291">
    <property type="entry name" value="NAD(P)-bd_dom_sf"/>
</dbReference>
<dbReference type="CDD" id="cd05239">
    <property type="entry name" value="GDP_FS_SDR_e"/>
    <property type="match status" value="1"/>
</dbReference>
<evidence type="ECO:0000256" key="4">
    <source>
        <dbReference type="ARBA" id="ARBA00022857"/>
    </source>
</evidence>
<evidence type="ECO:0000256" key="2">
    <source>
        <dbReference type="ARBA" id="ARBA00005959"/>
    </source>
</evidence>
<feature type="binding site" evidence="9">
    <location>
        <position position="271"/>
    </location>
    <ligand>
        <name>substrate</name>
    </ligand>
</feature>
<dbReference type="Pfam" id="PF01370">
    <property type="entry name" value="Epimerase"/>
    <property type="match status" value="1"/>
</dbReference>
<dbReference type="GO" id="GO:0016853">
    <property type="term" value="F:isomerase activity"/>
    <property type="evidence" value="ECO:0007669"/>
    <property type="project" value="UniProtKB-KW"/>
</dbReference>
<dbReference type="AlphaFoldDB" id="Q97H34"/>
<dbReference type="PIR" id="F97168">
    <property type="entry name" value="F97168"/>
</dbReference>
<feature type="site" description="Important for catalytic activity" evidence="9">
    <location>
        <position position="110"/>
    </location>
</feature>
<dbReference type="Gene3D" id="3.40.50.720">
    <property type="entry name" value="NAD(P)-binding Rossmann-like Domain"/>
    <property type="match status" value="1"/>
</dbReference>
<evidence type="ECO:0000313" key="11">
    <source>
        <dbReference type="EMBL" id="AAK80137.1"/>
    </source>
</evidence>
<dbReference type="STRING" id="272562.CA_C2179"/>
<feature type="active site" description="Proton donor/acceptor" evidence="9">
    <location>
        <position position="137"/>
    </location>
</feature>
<dbReference type="eggNOG" id="COG0451">
    <property type="taxonomic scope" value="Bacteria"/>
</dbReference>
<dbReference type="PANTHER" id="PTHR43238:SF1">
    <property type="entry name" value="GDP-L-FUCOSE SYNTHASE"/>
    <property type="match status" value="1"/>
</dbReference>
<evidence type="ECO:0000256" key="9">
    <source>
        <dbReference type="HAMAP-Rule" id="MF_00956"/>
    </source>
</evidence>
<keyword evidence="6 9" id="KW-0413">Isomerase</keyword>
<dbReference type="InterPro" id="IPR001509">
    <property type="entry name" value="Epimerase_deHydtase"/>
</dbReference>
<dbReference type="EMBL" id="AE001437">
    <property type="protein sequence ID" value="AAK80137.1"/>
    <property type="molecule type" value="Genomic_DNA"/>
</dbReference>
<dbReference type="SUPFAM" id="SSF51735">
    <property type="entry name" value="NAD(P)-binding Rossmann-fold domains"/>
    <property type="match status" value="1"/>
</dbReference>
<organism evidence="11 12">
    <name type="scientific">Clostridium acetobutylicum (strain ATCC 824 / DSM 792 / JCM 1419 / IAM 19013 / LMG 5710 / NBRC 13948 / NRRL B-527 / VKM B-1787 / 2291 / W)</name>
    <dbReference type="NCBI Taxonomy" id="272562"/>
    <lineage>
        <taxon>Bacteria</taxon>
        <taxon>Bacillati</taxon>
        <taxon>Bacillota</taxon>
        <taxon>Clostridia</taxon>
        <taxon>Eubacteriales</taxon>
        <taxon>Clostridiaceae</taxon>
        <taxon>Clostridium</taxon>
    </lineage>
</organism>
<feature type="binding site" evidence="9">
    <location>
        <begin position="164"/>
        <end position="167"/>
    </location>
    <ligand>
        <name>NADP(+)</name>
        <dbReference type="ChEBI" id="CHEBI:58349"/>
    </ligand>
</feature>
<evidence type="ECO:0000256" key="3">
    <source>
        <dbReference type="ARBA" id="ARBA00012371"/>
    </source>
</evidence>
<feature type="domain" description="NAD-dependent epimerase/dehydratase" evidence="10">
    <location>
        <begin position="7"/>
        <end position="239"/>
    </location>
</feature>
<dbReference type="OrthoDB" id="9811425at2"/>
<dbReference type="Gene3D" id="3.90.25.10">
    <property type="entry name" value="UDP-galactose 4-epimerase, domain 1"/>
    <property type="match status" value="1"/>
</dbReference>
<comment type="similarity">
    <text evidence="2 9">Belongs to the NAD(P)-dependent epimerase/dehydratase family. Fucose synthase subfamily.</text>
</comment>
<dbReference type="HOGENOM" id="CLU_007383_18_0_9"/>
<feature type="binding site" evidence="9">
    <location>
        <position position="141"/>
    </location>
    <ligand>
        <name>NADP(+)</name>
        <dbReference type="ChEBI" id="CHEBI:58349"/>
    </ligand>
</feature>
<feature type="binding site" evidence="9">
    <location>
        <position position="180"/>
    </location>
    <ligand>
        <name>NADP(+)</name>
        <dbReference type="ChEBI" id="CHEBI:58349"/>
    </ligand>
</feature>
<dbReference type="Proteomes" id="UP000000814">
    <property type="component" value="Chromosome"/>
</dbReference>
<evidence type="ECO:0000256" key="6">
    <source>
        <dbReference type="ARBA" id="ARBA00023235"/>
    </source>
</evidence>
<feature type="binding site" evidence="9">
    <location>
        <position position="188"/>
    </location>
    <ligand>
        <name>substrate</name>
    </ligand>
</feature>
<evidence type="ECO:0000256" key="1">
    <source>
        <dbReference type="ARBA" id="ARBA00004883"/>
    </source>
</evidence>
<dbReference type="FunFam" id="3.40.50.720:FF:000101">
    <property type="entry name" value="GDP-L-fucose synthase"/>
    <property type="match status" value="1"/>
</dbReference>
<proteinExistence type="inferred from homology"/>
<dbReference type="UniPathway" id="UPA00128">
    <property type="reaction ID" value="UER00191"/>
</dbReference>
<feature type="binding site" evidence="9">
    <location>
        <position position="210"/>
    </location>
    <ligand>
        <name>substrate</name>
    </ligand>
</feature>
<dbReference type="GeneID" id="44998659"/>
<feature type="binding site" evidence="9">
    <location>
        <position position="203"/>
    </location>
    <ligand>
        <name>substrate</name>
    </ligand>
</feature>
<protein>
    <recommendedName>
        <fullName evidence="3 9">GDP-L-fucose synthase</fullName>
        <ecNumber evidence="3 9">1.1.1.271</ecNumber>
    </recommendedName>
    <alternativeName>
        <fullName evidence="9">GDP-4-keto-6-deoxy-D-mannose-3,5-epimerase-4-reductase</fullName>
    </alternativeName>
</protein>
<dbReference type="EC" id="1.1.1.271" evidence="3 9"/>
<dbReference type="RefSeq" id="WP_010965478.1">
    <property type="nucleotide sequence ID" value="NC_003030.1"/>
</dbReference>
<feature type="binding site" evidence="9">
    <location>
        <begin position="11"/>
        <end position="17"/>
    </location>
    <ligand>
        <name>NADP(+)</name>
        <dbReference type="ChEBI" id="CHEBI:58349"/>
    </ligand>
</feature>
<dbReference type="GO" id="GO:0050577">
    <property type="term" value="F:GDP-L-fucose synthase activity"/>
    <property type="evidence" value="ECO:0007669"/>
    <property type="project" value="UniProtKB-UniRule"/>
</dbReference>
<evidence type="ECO:0000313" key="12">
    <source>
        <dbReference type="Proteomes" id="UP000000814"/>
    </source>
</evidence>
<dbReference type="PANTHER" id="PTHR43238">
    <property type="entry name" value="GDP-L-FUCOSE SYNTHASE"/>
    <property type="match status" value="1"/>
</dbReference>
<dbReference type="PATRIC" id="fig|272562.8.peg.2381"/>
<evidence type="ECO:0000256" key="7">
    <source>
        <dbReference type="ARBA" id="ARBA00023268"/>
    </source>
</evidence>
<dbReference type="GO" id="GO:0070401">
    <property type="term" value="F:NADP+ binding"/>
    <property type="evidence" value="ECO:0007669"/>
    <property type="project" value="UniProtKB-UniRule"/>
</dbReference>
<feature type="site" description="Important for catalytic activity" evidence="9">
    <location>
        <position position="108"/>
    </location>
</feature>